<dbReference type="InterPro" id="IPR002052">
    <property type="entry name" value="DNA_methylase_N6_adenine_CS"/>
</dbReference>
<dbReference type="PANTHER" id="PTHR30481">
    <property type="entry name" value="DNA ADENINE METHYLASE"/>
    <property type="match status" value="1"/>
</dbReference>
<sequence length="273" mass="31803">MKSLKTPLRYPGGKSRATKFLTPLFPTDIDDYREPFIGGGSVAIEFAKQYPHIHVWVNDLYEPLVNFWKVLQSDGLSLQRELLNYKAEHDTPEKAKELFLNSKEIINDRTANNEDRAVAFYIVNKCSFSGLTESSSFSKQASVSNFSVRGIEKLTGYSEIIKNWMITNLSYEEMLDGTPDTFIYLDPPYDIKDNLYGKKGEMHKKFDHDLFAERLDRCDSNCMISYNSDLCVRNRFKDWYSTTYELTYTMRSVGDYMQDQKDRAELLLFNYEV</sequence>
<dbReference type="PRINTS" id="PR00505">
    <property type="entry name" value="D12N6MTFRASE"/>
</dbReference>
<dbReference type="Pfam" id="PF02086">
    <property type="entry name" value="MethyltransfD12"/>
    <property type="match status" value="1"/>
</dbReference>
<dbReference type="InterPro" id="IPR023095">
    <property type="entry name" value="Ade_MeTrfase_dom_2"/>
</dbReference>
<organism evidence="7 8">
    <name type="scientific">Synechococcus phage S-H38</name>
    <dbReference type="NCBI Taxonomy" id="2783673"/>
    <lineage>
        <taxon>Viruses</taxon>
        <taxon>Duplodnaviria</taxon>
        <taxon>Heunggongvirae</taxon>
        <taxon>Uroviricota</taxon>
        <taxon>Caudoviricetes</taxon>
        <taxon>Pantevenvirales</taxon>
        <taxon>Kyanoviridae</taxon>
        <taxon>Yellowseavirus</taxon>
        <taxon>Yellowseavirus thirtyeight</taxon>
    </lineage>
</organism>
<dbReference type="Proteomes" id="UP000663144">
    <property type="component" value="Segment"/>
</dbReference>
<evidence type="ECO:0000313" key="8">
    <source>
        <dbReference type="Proteomes" id="UP000663144"/>
    </source>
</evidence>
<evidence type="ECO:0000256" key="1">
    <source>
        <dbReference type="ARBA" id="ARBA00006594"/>
    </source>
</evidence>
<accession>A0A873WDG7</accession>
<dbReference type="GO" id="GO:0009307">
    <property type="term" value="P:DNA restriction-modification system"/>
    <property type="evidence" value="ECO:0007669"/>
    <property type="project" value="InterPro"/>
</dbReference>
<dbReference type="Gene3D" id="3.40.50.150">
    <property type="entry name" value="Vaccinia Virus protein VP39"/>
    <property type="match status" value="1"/>
</dbReference>
<dbReference type="Gene3D" id="1.10.1020.10">
    <property type="entry name" value="Adenine-specific Methyltransferase, Domain 2"/>
    <property type="match status" value="1"/>
</dbReference>
<dbReference type="GO" id="GO:0009007">
    <property type="term" value="F:site-specific DNA-methyltransferase (adenine-specific) activity"/>
    <property type="evidence" value="ECO:0007669"/>
    <property type="project" value="UniProtKB-EC"/>
</dbReference>
<keyword evidence="4" id="KW-0808">Transferase</keyword>
<keyword evidence="3 7" id="KW-0489">Methyltransferase</keyword>
<dbReference type="KEGG" id="vg:77946704"/>
<evidence type="ECO:0000256" key="2">
    <source>
        <dbReference type="ARBA" id="ARBA00011900"/>
    </source>
</evidence>
<keyword evidence="5" id="KW-0949">S-adenosyl-L-methionine</keyword>
<dbReference type="GO" id="GO:0032259">
    <property type="term" value="P:methylation"/>
    <property type="evidence" value="ECO:0007669"/>
    <property type="project" value="UniProtKB-KW"/>
</dbReference>
<dbReference type="PANTHER" id="PTHR30481:SF2">
    <property type="entry name" value="SITE-SPECIFIC DNA-METHYLTRANSFERASE (ADENINE-SPECIFIC)"/>
    <property type="match status" value="1"/>
</dbReference>
<dbReference type="GO" id="GO:0043565">
    <property type="term" value="F:sequence-specific DNA binding"/>
    <property type="evidence" value="ECO:0007669"/>
    <property type="project" value="TreeGrafter"/>
</dbReference>
<dbReference type="InterPro" id="IPR012263">
    <property type="entry name" value="M_m6A_EcoRV"/>
</dbReference>
<dbReference type="InterPro" id="IPR029063">
    <property type="entry name" value="SAM-dependent_MTases_sf"/>
</dbReference>
<evidence type="ECO:0000313" key="7">
    <source>
        <dbReference type="EMBL" id="QPB08008.1"/>
    </source>
</evidence>
<evidence type="ECO:0000256" key="4">
    <source>
        <dbReference type="ARBA" id="ARBA00022679"/>
    </source>
</evidence>
<protein>
    <recommendedName>
        <fullName evidence="2">site-specific DNA-methyltransferase (adenine-specific)</fullName>
        <ecNumber evidence="2">2.1.1.72</ecNumber>
    </recommendedName>
</protein>
<dbReference type="RefSeq" id="YP_010670499.1">
    <property type="nucleotide sequence ID" value="NC_070964.1"/>
</dbReference>
<dbReference type="EC" id="2.1.1.72" evidence="2"/>
<dbReference type="PIRSF" id="PIRSF000398">
    <property type="entry name" value="M_m6A_EcoRV"/>
    <property type="match status" value="1"/>
</dbReference>
<keyword evidence="8" id="KW-1185">Reference proteome</keyword>
<evidence type="ECO:0000256" key="6">
    <source>
        <dbReference type="ARBA" id="ARBA00047942"/>
    </source>
</evidence>
<comment type="similarity">
    <text evidence="1">Belongs to the N(4)/N(6)-methyltransferase family.</text>
</comment>
<dbReference type="InterPro" id="IPR012327">
    <property type="entry name" value="MeTrfase_D12"/>
</dbReference>
<dbReference type="GeneID" id="77946704"/>
<dbReference type="EMBL" id="MW117965">
    <property type="protein sequence ID" value="QPB08008.1"/>
    <property type="molecule type" value="Genomic_DNA"/>
</dbReference>
<dbReference type="SUPFAM" id="SSF53335">
    <property type="entry name" value="S-adenosyl-L-methionine-dependent methyltransferases"/>
    <property type="match status" value="1"/>
</dbReference>
<proteinExistence type="inferred from homology"/>
<name>A0A873WDG7_9CAUD</name>
<dbReference type="GO" id="GO:0006298">
    <property type="term" value="P:mismatch repair"/>
    <property type="evidence" value="ECO:0007669"/>
    <property type="project" value="TreeGrafter"/>
</dbReference>
<evidence type="ECO:0000256" key="3">
    <source>
        <dbReference type="ARBA" id="ARBA00022603"/>
    </source>
</evidence>
<reference evidence="7" key="1">
    <citation type="submission" date="2020-10" db="EMBL/GenBank/DDBJ databases">
        <title>The Isolation and Genome Sequence of a Novel Cyanophage S-H38 from the Yellow Sea, China.</title>
        <authorList>
            <person name="Jiang T."/>
        </authorList>
    </citation>
    <scope>NUCLEOTIDE SEQUENCE</scope>
</reference>
<evidence type="ECO:0000256" key="5">
    <source>
        <dbReference type="ARBA" id="ARBA00022691"/>
    </source>
</evidence>
<dbReference type="PROSITE" id="PS00092">
    <property type="entry name" value="N6_MTASE"/>
    <property type="match status" value="1"/>
</dbReference>
<dbReference type="GO" id="GO:1904047">
    <property type="term" value="F:S-adenosyl-L-methionine binding"/>
    <property type="evidence" value="ECO:0007669"/>
    <property type="project" value="TreeGrafter"/>
</dbReference>
<comment type="catalytic activity">
    <reaction evidence="6">
        <text>a 2'-deoxyadenosine in DNA + S-adenosyl-L-methionine = an N(6)-methyl-2'-deoxyadenosine in DNA + S-adenosyl-L-homocysteine + H(+)</text>
        <dbReference type="Rhea" id="RHEA:15197"/>
        <dbReference type="Rhea" id="RHEA-COMP:12418"/>
        <dbReference type="Rhea" id="RHEA-COMP:12419"/>
        <dbReference type="ChEBI" id="CHEBI:15378"/>
        <dbReference type="ChEBI" id="CHEBI:57856"/>
        <dbReference type="ChEBI" id="CHEBI:59789"/>
        <dbReference type="ChEBI" id="CHEBI:90615"/>
        <dbReference type="ChEBI" id="CHEBI:90616"/>
        <dbReference type="EC" id="2.1.1.72"/>
    </reaction>
</comment>